<comment type="caution">
    <text evidence="6">The sequence shown here is derived from an EMBL/GenBank/DDBJ whole genome shotgun (WGS) entry which is preliminary data.</text>
</comment>
<dbReference type="EMBL" id="QLSV01000020">
    <property type="protein sequence ID" value="RAR46404.1"/>
    <property type="molecule type" value="Genomic_DNA"/>
</dbReference>
<accession>A0A328WRE6</accession>
<evidence type="ECO:0000256" key="2">
    <source>
        <dbReference type="ARBA" id="ARBA00022692"/>
    </source>
</evidence>
<feature type="transmembrane region" description="Helical" evidence="5">
    <location>
        <begin position="98"/>
        <end position="116"/>
    </location>
</feature>
<dbReference type="OrthoDB" id="8161897at2"/>
<comment type="subcellular location">
    <subcellularLocation>
        <location evidence="1">Membrane</location>
        <topology evidence="1">Multi-pass membrane protein</topology>
    </subcellularLocation>
</comment>
<keyword evidence="2 5" id="KW-0812">Transmembrane</keyword>
<dbReference type="InterPro" id="IPR032808">
    <property type="entry name" value="DoxX"/>
</dbReference>
<dbReference type="AlphaFoldDB" id="A0A328WRE6"/>
<evidence type="ECO:0000313" key="6">
    <source>
        <dbReference type="EMBL" id="RAR46404.1"/>
    </source>
</evidence>
<keyword evidence="4 5" id="KW-0472">Membrane</keyword>
<evidence type="ECO:0000256" key="4">
    <source>
        <dbReference type="ARBA" id="ARBA00023136"/>
    </source>
</evidence>
<dbReference type="GO" id="GO:0016020">
    <property type="term" value="C:membrane"/>
    <property type="evidence" value="ECO:0007669"/>
    <property type="project" value="UniProtKB-SubCell"/>
</dbReference>
<dbReference type="Pfam" id="PF07681">
    <property type="entry name" value="DoxX"/>
    <property type="match status" value="1"/>
</dbReference>
<feature type="transmembrane region" description="Helical" evidence="5">
    <location>
        <begin position="73"/>
        <end position="92"/>
    </location>
</feature>
<dbReference type="Proteomes" id="UP000249518">
    <property type="component" value="Unassembled WGS sequence"/>
</dbReference>
<keyword evidence="3 5" id="KW-1133">Transmembrane helix</keyword>
<evidence type="ECO:0000256" key="5">
    <source>
        <dbReference type="SAM" id="Phobius"/>
    </source>
</evidence>
<feature type="transmembrane region" description="Helical" evidence="5">
    <location>
        <begin position="51"/>
        <end position="68"/>
    </location>
</feature>
<proteinExistence type="predicted"/>
<name>A0A328WRE6_9FLAO</name>
<sequence>MNSQFTKLMRILLGAILVVFGLNKFLSFIPAPELPENAANFINSLASTGYVLQVVGVIEILIGLLLLLNKWVAFALVVLVPISVNILLFHLFLDIPGISGALLVAIFNGILMYKLWPKYKPLFN</sequence>
<organism evidence="6 7">
    <name type="scientific">Flavobacterium lacus</name>
    <dbReference type="NCBI Taxonomy" id="1353778"/>
    <lineage>
        <taxon>Bacteria</taxon>
        <taxon>Pseudomonadati</taxon>
        <taxon>Bacteroidota</taxon>
        <taxon>Flavobacteriia</taxon>
        <taxon>Flavobacteriales</taxon>
        <taxon>Flavobacteriaceae</taxon>
        <taxon>Flavobacterium</taxon>
    </lineage>
</organism>
<evidence type="ECO:0000256" key="3">
    <source>
        <dbReference type="ARBA" id="ARBA00022989"/>
    </source>
</evidence>
<dbReference type="RefSeq" id="WP_112087338.1">
    <property type="nucleotide sequence ID" value="NZ_QLSV01000020.1"/>
</dbReference>
<keyword evidence="7" id="KW-1185">Reference proteome</keyword>
<gene>
    <name evidence="6" type="ORF">B0I10_1202</name>
</gene>
<evidence type="ECO:0000256" key="1">
    <source>
        <dbReference type="ARBA" id="ARBA00004141"/>
    </source>
</evidence>
<evidence type="ECO:0000313" key="7">
    <source>
        <dbReference type="Proteomes" id="UP000249518"/>
    </source>
</evidence>
<protein>
    <submittedName>
        <fullName evidence="6">DoxX-like protein</fullName>
    </submittedName>
</protein>
<reference evidence="6 7" key="1">
    <citation type="submission" date="2018-06" db="EMBL/GenBank/DDBJ databases">
        <title>Genomic Encyclopedia of Type Strains, Phase III (KMG-III): the genomes of soil and plant-associated and newly described type strains.</title>
        <authorList>
            <person name="Whitman W."/>
        </authorList>
    </citation>
    <scope>NUCLEOTIDE SEQUENCE [LARGE SCALE GENOMIC DNA]</scope>
    <source>
        <strain evidence="6 7">CGMCC 1.12504</strain>
    </source>
</reference>